<evidence type="ECO:0000256" key="2">
    <source>
        <dbReference type="ARBA" id="ARBA00022490"/>
    </source>
</evidence>
<dbReference type="STRING" id="61395.A0A1Y1W6N9"/>
<dbReference type="EMBL" id="MCFD01000008">
    <property type="protein sequence ID" value="ORX69217.1"/>
    <property type="molecule type" value="Genomic_DNA"/>
</dbReference>
<dbReference type="InterPro" id="IPR051383">
    <property type="entry name" value="COX19"/>
</dbReference>
<proteinExistence type="inferred from homology"/>
<comment type="caution">
    <text evidence="8">The sequence shown here is derived from an EMBL/GenBank/DDBJ whole genome shotgun (WGS) entry which is preliminary data.</text>
</comment>
<dbReference type="Proteomes" id="UP000193922">
    <property type="component" value="Unassembled WGS sequence"/>
</dbReference>
<gene>
    <name evidence="8" type="ORF">DL89DRAFT_173353</name>
</gene>
<feature type="domain" description="CHCH" evidence="7">
    <location>
        <begin position="29"/>
        <end position="63"/>
    </location>
</feature>
<reference evidence="8 9" key="1">
    <citation type="submission" date="2016-07" db="EMBL/GenBank/DDBJ databases">
        <title>Pervasive Adenine N6-methylation of Active Genes in Fungi.</title>
        <authorList>
            <consortium name="DOE Joint Genome Institute"/>
            <person name="Mondo S.J."/>
            <person name="Dannebaum R.O."/>
            <person name="Kuo R.C."/>
            <person name="Labutti K."/>
            <person name="Haridas S."/>
            <person name="Kuo A."/>
            <person name="Salamov A."/>
            <person name="Ahrendt S.R."/>
            <person name="Lipzen A."/>
            <person name="Sullivan W."/>
            <person name="Andreopoulos W.B."/>
            <person name="Clum A."/>
            <person name="Lindquist E."/>
            <person name="Daum C."/>
            <person name="Ramamoorthy G.K."/>
            <person name="Gryganskyi A."/>
            <person name="Culley D."/>
            <person name="Magnuson J.K."/>
            <person name="James T.Y."/>
            <person name="O'Malley M.A."/>
            <person name="Stajich J.E."/>
            <person name="Spatafora J.W."/>
            <person name="Visel A."/>
            <person name="Grigoriev I.V."/>
        </authorList>
    </citation>
    <scope>NUCLEOTIDE SEQUENCE [LARGE SCALE GENOMIC DNA]</scope>
    <source>
        <strain evidence="8 9">ATCC 12442</strain>
    </source>
</reference>
<dbReference type="RefSeq" id="XP_040742949.1">
    <property type="nucleotide sequence ID" value="XM_040883821.1"/>
</dbReference>
<dbReference type="InterPro" id="IPR010625">
    <property type="entry name" value="CHCH"/>
</dbReference>
<evidence type="ECO:0000256" key="3">
    <source>
        <dbReference type="ARBA" id="ARBA00023157"/>
    </source>
</evidence>
<keyword evidence="3" id="KW-1015">Disulfide bond</keyword>
<feature type="region of interest" description="Disordered" evidence="6">
    <location>
        <begin position="71"/>
        <end position="98"/>
    </location>
</feature>
<accession>A0A1Y1W6N9</accession>
<feature type="compositionally biased region" description="Basic and acidic residues" evidence="6">
    <location>
        <begin position="71"/>
        <end position="86"/>
    </location>
</feature>
<evidence type="ECO:0000259" key="7">
    <source>
        <dbReference type="Pfam" id="PF06747"/>
    </source>
</evidence>
<organism evidence="8 9">
    <name type="scientific">Linderina pennispora</name>
    <dbReference type="NCBI Taxonomy" id="61395"/>
    <lineage>
        <taxon>Eukaryota</taxon>
        <taxon>Fungi</taxon>
        <taxon>Fungi incertae sedis</taxon>
        <taxon>Zoopagomycota</taxon>
        <taxon>Kickxellomycotina</taxon>
        <taxon>Kickxellomycetes</taxon>
        <taxon>Kickxellales</taxon>
        <taxon>Kickxellaceae</taxon>
        <taxon>Linderina</taxon>
    </lineage>
</organism>
<dbReference type="OrthoDB" id="268594at2759"/>
<dbReference type="PROSITE" id="PS51808">
    <property type="entry name" value="CHCH"/>
    <property type="match status" value="1"/>
</dbReference>
<dbReference type="GO" id="GO:0033617">
    <property type="term" value="P:mitochondrial respiratory chain complex IV assembly"/>
    <property type="evidence" value="ECO:0007669"/>
    <property type="project" value="TreeGrafter"/>
</dbReference>
<dbReference type="PANTHER" id="PTHR21107">
    <property type="entry name" value="CYTOCHROME C OXIDASE ASSEMBLY PROTEIN COX19"/>
    <property type="match status" value="1"/>
</dbReference>
<dbReference type="PANTHER" id="PTHR21107:SF2">
    <property type="entry name" value="CYTOCHROME C OXIDASE ASSEMBLY PROTEIN COX19"/>
    <property type="match status" value="1"/>
</dbReference>
<comment type="function">
    <text evidence="4">Required for the assembly of mitochondrial cytochrome c oxidase.</text>
</comment>
<keyword evidence="9" id="KW-1185">Reference proteome</keyword>
<feature type="region of interest" description="Disordered" evidence="6">
    <location>
        <begin position="1"/>
        <end position="25"/>
    </location>
</feature>
<dbReference type="AlphaFoldDB" id="A0A1Y1W6N9"/>
<comment type="similarity">
    <text evidence="5">Belongs to the COX19 family.</text>
</comment>
<dbReference type="GO" id="GO:0005758">
    <property type="term" value="C:mitochondrial intermembrane space"/>
    <property type="evidence" value="ECO:0007669"/>
    <property type="project" value="TreeGrafter"/>
</dbReference>
<comment type="subcellular location">
    <subcellularLocation>
        <location evidence="1">Cytoplasm</location>
    </subcellularLocation>
</comment>
<name>A0A1Y1W6N9_9FUNG</name>
<evidence type="ECO:0000313" key="8">
    <source>
        <dbReference type="EMBL" id="ORX69217.1"/>
    </source>
</evidence>
<evidence type="ECO:0000256" key="4">
    <source>
        <dbReference type="ARBA" id="ARBA00037279"/>
    </source>
</evidence>
<evidence type="ECO:0000256" key="5">
    <source>
        <dbReference type="ARBA" id="ARBA00038223"/>
    </source>
</evidence>
<evidence type="ECO:0000256" key="6">
    <source>
        <dbReference type="SAM" id="MobiDB-lite"/>
    </source>
</evidence>
<protein>
    <recommendedName>
        <fullName evidence="7">CHCH domain-containing protein</fullName>
    </recommendedName>
</protein>
<keyword evidence="2" id="KW-0963">Cytoplasm</keyword>
<evidence type="ECO:0000313" key="9">
    <source>
        <dbReference type="Proteomes" id="UP000193922"/>
    </source>
</evidence>
<sequence length="98" mass="11176">MSFGGPPQSTLRPTPPDRGSFPLDHGGECTVFMSRYLDCLQEKRGSSQLCKPLSKDYLECRMQRKLMDRDRWENLGFHDEHPDKGMHRAPPPPPPPKG</sequence>
<feature type="compositionally biased region" description="Pro residues" evidence="6">
    <location>
        <begin position="89"/>
        <end position="98"/>
    </location>
</feature>
<dbReference type="GeneID" id="63800469"/>
<evidence type="ECO:0000256" key="1">
    <source>
        <dbReference type="ARBA" id="ARBA00004496"/>
    </source>
</evidence>
<dbReference type="Pfam" id="PF06747">
    <property type="entry name" value="CHCH"/>
    <property type="match status" value="1"/>
</dbReference>